<evidence type="ECO:0000313" key="10">
    <source>
        <dbReference type="EMBL" id="AZR73418.1"/>
    </source>
</evidence>
<dbReference type="PROSITE" id="PS00794">
    <property type="entry name" value="HPPK"/>
    <property type="match status" value="1"/>
</dbReference>
<dbReference type="InterPro" id="IPR035907">
    <property type="entry name" value="Hppk_sf"/>
</dbReference>
<evidence type="ECO:0000256" key="1">
    <source>
        <dbReference type="ARBA" id="ARBA00000198"/>
    </source>
</evidence>
<dbReference type="KEGG" id="aft:BBF96_08500"/>
<dbReference type="GO" id="GO:0046654">
    <property type="term" value="P:tetrahydrofolate biosynthetic process"/>
    <property type="evidence" value="ECO:0007669"/>
    <property type="project" value="UniProtKB-UniPathway"/>
</dbReference>
<proteinExistence type="predicted"/>
<dbReference type="OrthoDB" id="9808041at2"/>
<comment type="catalytic activity">
    <reaction evidence="1">
        <text>6-hydroxymethyl-7,8-dihydropterin + ATP = (7,8-dihydropterin-6-yl)methyl diphosphate + AMP + H(+)</text>
        <dbReference type="Rhea" id="RHEA:11412"/>
        <dbReference type="ChEBI" id="CHEBI:15378"/>
        <dbReference type="ChEBI" id="CHEBI:30616"/>
        <dbReference type="ChEBI" id="CHEBI:44841"/>
        <dbReference type="ChEBI" id="CHEBI:72950"/>
        <dbReference type="ChEBI" id="CHEBI:456215"/>
        <dbReference type="EC" id="2.7.6.3"/>
    </reaction>
</comment>
<dbReference type="InterPro" id="IPR000550">
    <property type="entry name" value="Hppk"/>
</dbReference>
<keyword evidence="4" id="KW-0808">Transferase</keyword>
<evidence type="ECO:0000256" key="4">
    <source>
        <dbReference type="ARBA" id="ARBA00022679"/>
    </source>
</evidence>
<dbReference type="UniPathway" id="UPA00077">
    <property type="reaction ID" value="UER00155"/>
</dbReference>
<evidence type="ECO:0000259" key="9">
    <source>
        <dbReference type="PROSITE" id="PS00794"/>
    </source>
</evidence>
<keyword evidence="11" id="KW-1185">Reference proteome</keyword>
<reference evidence="10 11" key="1">
    <citation type="submission" date="2016-07" db="EMBL/GenBank/DDBJ databases">
        <title>Genome and transcriptome analysis of iron-reducing fermentative bacteria Anoxybacter fermentans.</title>
        <authorList>
            <person name="Zeng X."/>
            <person name="Shao Z."/>
        </authorList>
    </citation>
    <scope>NUCLEOTIDE SEQUENCE [LARGE SCALE GENOMIC DNA]</scope>
    <source>
        <strain evidence="10 11">DY22613</strain>
    </source>
</reference>
<dbReference type="RefSeq" id="WP_127016758.1">
    <property type="nucleotide sequence ID" value="NZ_CP016379.1"/>
</dbReference>
<gene>
    <name evidence="10" type="ORF">BBF96_08500</name>
</gene>
<evidence type="ECO:0000256" key="2">
    <source>
        <dbReference type="ARBA" id="ARBA00005051"/>
    </source>
</evidence>
<dbReference type="Proteomes" id="UP000267250">
    <property type="component" value="Chromosome"/>
</dbReference>
<evidence type="ECO:0000256" key="7">
    <source>
        <dbReference type="ARBA" id="ARBA00022840"/>
    </source>
</evidence>
<keyword evidence="5" id="KW-0547">Nucleotide-binding</keyword>
<sequence>MSSAYLGLGTNMGDKIANLKKAVELIKNFDNTKIVKISKVYETEPWGYINQENFLNLCLKIDTDLSPYQLLAECQRVENELKRKRLIKWGPRTIDVDILLYDGVICNDEKLIIPHPRIHERAFVLIPLRDINERLIIKGKNVKEWIEIVGEEGVKEYSGKIEFNIDTIDPSC</sequence>
<evidence type="ECO:0000313" key="11">
    <source>
        <dbReference type="Proteomes" id="UP000267250"/>
    </source>
</evidence>
<dbReference type="GO" id="GO:0016301">
    <property type="term" value="F:kinase activity"/>
    <property type="evidence" value="ECO:0007669"/>
    <property type="project" value="UniProtKB-KW"/>
</dbReference>
<dbReference type="PANTHER" id="PTHR43071">
    <property type="entry name" value="2-AMINO-4-HYDROXY-6-HYDROXYMETHYLDIHYDROPTERIDINE PYROPHOSPHOKINASE"/>
    <property type="match status" value="1"/>
</dbReference>
<evidence type="ECO:0000256" key="8">
    <source>
        <dbReference type="ARBA" id="ARBA00022909"/>
    </source>
</evidence>
<keyword evidence="7" id="KW-0067">ATP-binding</keyword>
<accession>A0A3S9SYT0</accession>
<protein>
    <recommendedName>
        <fullName evidence="3">2-amino-4-hydroxy-6-hydroxymethyldihydropteridine diphosphokinase</fullName>
        <ecNumber evidence="3">2.7.6.3</ecNumber>
    </recommendedName>
</protein>
<keyword evidence="8" id="KW-0289">Folate biosynthesis</keyword>
<keyword evidence="6 10" id="KW-0418">Kinase</keyword>
<dbReference type="SUPFAM" id="SSF55083">
    <property type="entry name" value="6-hydroxymethyl-7,8-dihydropterin pyrophosphokinase, HPPK"/>
    <property type="match status" value="1"/>
</dbReference>
<dbReference type="PANTHER" id="PTHR43071:SF1">
    <property type="entry name" value="2-AMINO-4-HYDROXY-6-HYDROXYMETHYLDIHYDROPTERIDINE PYROPHOSPHOKINASE"/>
    <property type="match status" value="1"/>
</dbReference>
<evidence type="ECO:0000256" key="5">
    <source>
        <dbReference type="ARBA" id="ARBA00022741"/>
    </source>
</evidence>
<dbReference type="EMBL" id="CP016379">
    <property type="protein sequence ID" value="AZR73418.1"/>
    <property type="molecule type" value="Genomic_DNA"/>
</dbReference>
<dbReference type="EC" id="2.7.6.3" evidence="3"/>
<name>A0A3S9SYT0_9FIRM</name>
<comment type="pathway">
    <text evidence="2">Cofactor biosynthesis; tetrahydrofolate biosynthesis; 2-amino-4-hydroxy-6-hydroxymethyl-7,8-dihydropteridine diphosphate from 7,8-dihydroneopterin triphosphate: step 4/4.</text>
</comment>
<dbReference type="GO" id="GO:0003848">
    <property type="term" value="F:2-amino-4-hydroxy-6-hydroxymethyldihydropteridine diphosphokinase activity"/>
    <property type="evidence" value="ECO:0007669"/>
    <property type="project" value="UniProtKB-EC"/>
</dbReference>
<dbReference type="Pfam" id="PF01288">
    <property type="entry name" value="HPPK"/>
    <property type="match status" value="1"/>
</dbReference>
<dbReference type="NCBIfam" id="TIGR01498">
    <property type="entry name" value="folK"/>
    <property type="match status" value="1"/>
</dbReference>
<dbReference type="Gene3D" id="3.30.70.560">
    <property type="entry name" value="7,8-Dihydro-6-hydroxymethylpterin-pyrophosphokinase HPPK"/>
    <property type="match status" value="1"/>
</dbReference>
<dbReference type="AlphaFoldDB" id="A0A3S9SYT0"/>
<evidence type="ECO:0000256" key="6">
    <source>
        <dbReference type="ARBA" id="ARBA00022777"/>
    </source>
</evidence>
<dbReference type="CDD" id="cd00483">
    <property type="entry name" value="HPPK"/>
    <property type="match status" value="1"/>
</dbReference>
<evidence type="ECO:0000256" key="3">
    <source>
        <dbReference type="ARBA" id="ARBA00013253"/>
    </source>
</evidence>
<dbReference type="GO" id="GO:0046656">
    <property type="term" value="P:folic acid biosynthetic process"/>
    <property type="evidence" value="ECO:0007669"/>
    <property type="project" value="UniProtKB-KW"/>
</dbReference>
<feature type="domain" description="7,8-dihydro-6-hydroxymethylpterin-pyrophosphokinase" evidence="9">
    <location>
        <begin position="88"/>
        <end position="99"/>
    </location>
</feature>
<dbReference type="GO" id="GO:0005524">
    <property type="term" value="F:ATP binding"/>
    <property type="evidence" value="ECO:0007669"/>
    <property type="project" value="UniProtKB-KW"/>
</dbReference>
<organism evidence="10 11">
    <name type="scientific">Anoxybacter fermentans</name>
    <dbReference type="NCBI Taxonomy" id="1323375"/>
    <lineage>
        <taxon>Bacteria</taxon>
        <taxon>Bacillati</taxon>
        <taxon>Bacillota</taxon>
        <taxon>Clostridia</taxon>
        <taxon>Halanaerobiales</taxon>
        <taxon>Anoxybacter</taxon>
    </lineage>
</organism>